<feature type="chain" id="PRO_5018686755" evidence="12">
    <location>
        <begin position="27"/>
        <end position="1013"/>
    </location>
</feature>
<evidence type="ECO:0000256" key="4">
    <source>
        <dbReference type="ARBA" id="ARBA00022496"/>
    </source>
</evidence>
<proteinExistence type="inferred from homology"/>
<evidence type="ECO:0000313" key="14">
    <source>
        <dbReference type="EMBL" id="RVU04144.1"/>
    </source>
</evidence>
<dbReference type="InterPro" id="IPR037066">
    <property type="entry name" value="Plug_dom_sf"/>
</dbReference>
<evidence type="ECO:0000256" key="2">
    <source>
        <dbReference type="ARBA" id="ARBA00022448"/>
    </source>
</evidence>
<accession>A0A3S2Y5R1</accession>
<dbReference type="InterPro" id="IPR012910">
    <property type="entry name" value="Plug_dom"/>
</dbReference>
<reference evidence="14 15" key="1">
    <citation type="submission" date="2019-01" db="EMBL/GenBank/DDBJ databases">
        <authorList>
            <person name="Chen W.-M."/>
        </authorList>
    </citation>
    <scope>NUCLEOTIDE SEQUENCE [LARGE SCALE GENOMIC DNA]</scope>
    <source>
        <strain evidence="14 15">FSY-9</strain>
    </source>
</reference>
<keyword evidence="3 10" id="KW-1134">Transmembrane beta strand</keyword>
<gene>
    <name evidence="14" type="ORF">EOE18_12805</name>
</gene>
<comment type="similarity">
    <text evidence="10 11">Belongs to the TonB-dependent receptor family.</text>
</comment>
<dbReference type="AlphaFoldDB" id="A0A3S2Y5R1"/>
<keyword evidence="14" id="KW-0675">Receptor</keyword>
<dbReference type="InterPro" id="IPR000531">
    <property type="entry name" value="Beta-barrel_TonB"/>
</dbReference>
<protein>
    <submittedName>
        <fullName evidence="14">TonB-dependent receptor</fullName>
    </submittedName>
</protein>
<dbReference type="CDD" id="cd01347">
    <property type="entry name" value="ligand_gated_channel"/>
    <property type="match status" value="1"/>
</dbReference>
<dbReference type="PANTHER" id="PTHR40980">
    <property type="entry name" value="PLUG DOMAIN-CONTAINING PROTEIN"/>
    <property type="match status" value="1"/>
</dbReference>
<organism evidence="14 15">
    <name type="scientific">Novosphingobium umbonatum</name>
    <dbReference type="NCBI Taxonomy" id="1908524"/>
    <lineage>
        <taxon>Bacteria</taxon>
        <taxon>Pseudomonadati</taxon>
        <taxon>Pseudomonadota</taxon>
        <taxon>Alphaproteobacteria</taxon>
        <taxon>Sphingomonadales</taxon>
        <taxon>Sphingomonadaceae</taxon>
        <taxon>Novosphingobium</taxon>
    </lineage>
</organism>
<evidence type="ECO:0000313" key="15">
    <source>
        <dbReference type="Proteomes" id="UP000282837"/>
    </source>
</evidence>
<dbReference type="PANTHER" id="PTHR40980:SF3">
    <property type="entry name" value="TONB-DEPENDENT RECEPTOR-LIKE BETA-BARREL DOMAIN-CONTAINING PROTEIN"/>
    <property type="match status" value="1"/>
</dbReference>
<dbReference type="Gene3D" id="2.40.170.20">
    <property type="entry name" value="TonB-dependent receptor, beta-barrel domain"/>
    <property type="match status" value="1"/>
</dbReference>
<keyword evidence="12" id="KW-0732">Signal</keyword>
<comment type="subcellular location">
    <subcellularLocation>
        <location evidence="1 10">Cell outer membrane</location>
        <topology evidence="1 10">Multi-pass membrane protein</topology>
    </subcellularLocation>
</comment>
<feature type="signal peptide" evidence="12">
    <location>
        <begin position="1"/>
        <end position="26"/>
    </location>
</feature>
<evidence type="ECO:0000256" key="8">
    <source>
        <dbReference type="ARBA" id="ARBA00023136"/>
    </source>
</evidence>
<dbReference type="Pfam" id="PF07715">
    <property type="entry name" value="Plug"/>
    <property type="match status" value="1"/>
</dbReference>
<evidence type="ECO:0000256" key="5">
    <source>
        <dbReference type="ARBA" id="ARBA00022692"/>
    </source>
</evidence>
<comment type="caution">
    <text evidence="14">The sequence shown here is derived from an EMBL/GenBank/DDBJ whole genome shotgun (WGS) entry which is preliminary data.</text>
</comment>
<evidence type="ECO:0000256" key="9">
    <source>
        <dbReference type="ARBA" id="ARBA00023237"/>
    </source>
</evidence>
<dbReference type="PROSITE" id="PS52016">
    <property type="entry name" value="TONB_DEPENDENT_REC_3"/>
    <property type="match status" value="1"/>
</dbReference>
<evidence type="ECO:0000256" key="3">
    <source>
        <dbReference type="ARBA" id="ARBA00022452"/>
    </source>
</evidence>
<dbReference type="InterPro" id="IPR039426">
    <property type="entry name" value="TonB-dep_rcpt-like"/>
</dbReference>
<keyword evidence="7 11" id="KW-0798">TonB box</keyword>
<dbReference type="Gene3D" id="2.170.130.10">
    <property type="entry name" value="TonB-dependent receptor, plug domain"/>
    <property type="match status" value="1"/>
</dbReference>
<dbReference type="EMBL" id="SACO01000010">
    <property type="protein sequence ID" value="RVU04144.1"/>
    <property type="molecule type" value="Genomic_DNA"/>
</dbReference>
<dbReference type="GO" id="GO:0009279">
    <property type="term" value="C:cell outer membrane"/>
    <property type="evidence" value="ECO:0007669"/>
    <property type="project" value="UniProtKB-SubCell"/>
</dbReference>
<evidence type="ECO:0000259" key="13">
    <source>
        <dbReference type="SMART" id="SM00965"/>
    </source>
</evidence>
<keyword evidence="9 10" id="KW-0998">Cell outer membrane</keyword>
<evidence type="ECO:0000256" key="1">
    <source>
        <dbReference type="ARBA" id="ARBA00004571"/>
    </source>
</evidence>
<dbReference type="Pfam" id="PF07660">
    <property type="entry name" value="STN"/>
    <property type="match status" value="1"/>
</dbReference>
<keyword evidence="2 10" id="KW-0813">Transport</keyword>
<dbReference type="Pfam" id="PF00593">
    <property type="entry name" value="TonB_dep_Rec_b-barrel"/>
    <property type="match status" value="1"/>
</dbReference>
<dbReference type="InterPro" id="IPR010104">
    <property type="entry name" value="TonB_rcpt_bac"/>
</dbReference>
<dbReference type="InterPro" id="IPR036942">
    <property type="entry name" value="Beta-barrel_TonB_sf"/>
</dbReference>
<dbReference type="Proteomes" id="UP000282837">
    <property type="component" value="Unassembled WGS sequence"/>
</dbReference>
<dbReference type="NCBIfam" id="TIGR01782">
    <property type="entry name" value="TonB-Xanth-Caul"/>
    <property type="match status" value="1"/>
</dbReference>
<dbReference type="SMART" id="SM00965">
    <property type="entry name" value="STN"/>
    <property type="match status" value="1"/>
</dbReference>
<evidence type="ECO:0000256" key="6">
    <source>
        <dbReference type="ARBA" id="ARBA00023004"/>
    </source>
</evidence>
<dbReference type="Gene3D" id="3.55.50.30">
    <property type="match status" value="1"/>
</dbReference>
<evidence type="ECO:0000256" key="10">
    <source>
        <dbReference type="PROSITE-ProRule" id="PRU01360"/>
    </source>
</evidence>
<keyword evidence="8 10" id="KW-0472">Membrane</keyword>
<evidence type="ECO:0000256" key="11">
    <source>
        <dbReference type="RuleBase" id="RU003357"/>
    </source>
</evidence>
<name>A0A3S2Y5R1_9SPHN</name>
<keyword evidence="15" id="KW-1185">Reference proteome</keyword>
<keyword evidence="5 10" id="KW-0812">Transmembrane</keyword>
<sequence length="1013" mass="109808">MMYSTMRGAILASSALVAVVAMPAQAAGQARQFAIEAQSATTAIGALGHQADVQIIAPRKFTQSVRTNAVRGDMTVDEALGRMLAGTGLVAQQIGPHSYAITARNQTPVIQPIRAEPASHAGPALMTGAHTALAEAPAMLAEAPSAPAEPSAQDIVVKGFRRTLMKAQDIKRSAVNLTESIVAEDMAKMPDLNLSESIQRLPGVAITREGGEGRNITLRGFSPDFTRTTLNGMEVPASSDGLDSGGFTLNAGRAFDFHVFASELFNRIDVNKTQRASMEEGGIAGSVDLYSAKPFDFKGFHFVASGQGGYNTMSRKVDPRLTLMLSNTFADDTIGLLVSAAYSKRTVYQEGFSSVRWTSPYVNGDSWANSNPTVKGTPANCGAANALNCLWAPRLPRADFFGNDQKRLGVTGSLQIKPNDRLQVSFDVLYSQLDNDRYSYNSMEWLLTHGTAGNFVGQTPLSFTVAPDGKQLIAASFNDVTSWYESRHQTSVSKFQQYVVSGDYRITDKLKFDAMAGTARDTADRNELRFYARSSPHFYSYDYTGNQDVPTISYGSYNPNNTANYINALTAANRTNNVVKENITAKANLTYTDSKFNAKVGAVFNRRMVRYAEGQGNLPSFVPSAYMKAFPIAHFGDGVVAGGLPTFAVMDFDAIARSGLISGSYTNNVGAGWTVIEKTMGTYGEVNGEFDIGSMVLRANAGARYVRTTLTSRAVIAGSPVGVERSYGNFLPAANLVLNITPDLLTRFSYARSMTRPGLSSLNIASPTFEYTTRTVGNLGNPELKPYQSNDFDLNVEYYFGKGGLIALGAFKKDIVTSLTNSVVTKPVPQEFWAAIYADPRYSASYQADPAKVPYTFATAVNAPGGNSVKGVEVTLNVPFTFLKGWMSSFGIASNYTHVSARDSTGLSPNSYNFTGYYDTGKLGVRVSVNKRDDYLLSQPGGNGHVQERKYGPTQVDFSAYYNLTKRLSLNIQGINITNEKERIYGTGDGTQYLTREFTKTGAQWFVGARYQF</sequence>
<keyword evidence="6" id="KW-0408">Iron</keyword>
<dbReference type="OrthoDB" id="5476657at2"/>
<evidence type="ECO:0000256" key="7">
    <source>
        <dbReference type="ARBA" id="ARBA00023077"/>
    </source>
</evidence>
<keyword evidence="4" id="KW-0410">Iron transport</keyword>
<dbReference type="GO" id="GO:0006826">
    <property type="term" value="P:iron ion transport"/>
    <property type="evidence" value="ECO:0007669"/>
    <property type="project" value="UniProtKB-KW"/>
</dbReference>
<dbReference type="InterPro" id="IPR011662">
    <property type="entry name" value="Secretin/TonB_short_N"/>
</dbReference>
<evidence type="ECO:0000256" key="12">
    <source>
        <dbReference type="SAM" id="SignalP"/>
    </source>
</evidence>
<dbReference type="SUPFAM" id="SSF56935">
    <property type="entry name" value="Porins"/>
    <property type="match status" value="1"/>
</dbReference>
<feature type="domain" description="Secretin/TonB short N-terminal" evidence="13">
    <location>
        <begin position="53"/>
        <end position="104"/>
    </location>
</feature>
<keyword evidence="4" id="KW-0406">Ion transport</keyword>